<protein>
    <submittedName>
        <fullName evidence="3">Uncharacterized protein</fullName>
    </submittedName>
</protein>
<evidence type="ECO:0000256" key="2">
    <source>
        <dbReference type="SAM" id="Phobius"/>
    </source>
</evidence>
<proteinExistence type="predicted"/>
<feature type="region of interest" description="Disordered" evidence="1">
    <location>
        <begin position="1"/>
        <end position="26"/>
    </location>
</feature>
<feature type="transmembrane region" description="Helical" evidence="2">
    <location>
        <begin position="41"/>
        <end position="63"/>
    </location>
</feature>
<name>A0ABN0UZF8_9ACTN</name>
<evidence type="ECO:0000313" key="4">
    <source>
        <dbReference type="Proteomes" id="UP001501867"/>
    </source>
</evidence>
<evidence type="ECO:0000256" key="1">
    <source>
        <dbReference type="SAM" id="MobiDB-lite"/>
    </source>
</evidence>
<reference evidence="3 4" key="1">
    <citation type="journal article" date="2019" name="Int. J. Syst. Evol. Microbiol.">
        <title>The Global Catalogue of Microorganisms (GCM) 10K type strain sequencing project: providing services to taxonomists for standard genome sequencing and annotation.</title>
        <authorList>
            <consortium name="The Broad Institute Genomics Platform"/>
            <consortium name="The Broad Institute Genome Sequencing Center for Infectious Disease"/>
            <person name="Wu L."/>
            <person name="Ma J."/>
        </authorList>
    </citation>
    <scope>NUCLEOTIDE SEQUENCE [LARGE SCALE GENOMIC DNA]</scope>
    <source>
        <strain evidence="3 4">JCM 4505</strain>
    </source>
</reference>
<dbReference type="EMBL" id="BAAABV010000002">
    <property type="protein sequence ID" value="GAA0267806.1"/>
    <property type="molecule type" value="Genomic_DNA"/>
</dbReference>
<evidence type="ECO:0000313" key="3">
    <source>
        <dbReference type="EMBL" id="GAA0267806.1"/>
    </source>
</evidence>
<keyword evidence="4" id="KW-1185">Reference proteome</keyword>
<keyword evidence="2" id="KW-0812">Transmembrane</keyword>
<keyword evidence="2" id="KW-1133">Transmembrane helix</keyword>
<comment type="caution">
    <text evidence="3">The sequence shown here is derived from an EMBL/GenBank/DDBJ whole genome shotgun (WGS) entry which is preliminary data.</text>
</comment>
<sequence>MGQHADDHLDGHEAADQGERDRQPAAVGVRVHPVAVPGVPVAVPVGVALCGTVLVLVLVSMVVSEAAAVASGHGFPRLFGSDA</sequence>
<organism evidence="3 4">
    <name type="scientific">Streptomyces polychromogenes</name>
    <dbReference type="NCBI Taxonomy" id="67342"/>
    <lineage>
        <taxon>Bacteria</taxon>
        <taxon>Bacillati</taxon>
        <taxon>Actinomycetota</taxon>
        <taxon>Actinomycetes</taxon>
        <taxon>Kitasatosporales</taxon>
        <taxon>Streptomycetaceae</taxon>
        <taxon>Streptomyces</taxon>
    </lineage>
</organism>
<accession>A0ABN0UZF8</accession>
<feature type="compositionally biased region" description="Basic and acidic residues" evidence="1">
    <location>
        <begin position="1"/>
        <end position="23"/>
    </location>
</feature>
<keyword evidence="2" id="KW-0472">Membrane</keyword>
<gene>
    <name evidence="3" type="ORF">GCM10010302_01960</name>
</gene>
<dbReference type="Proteomes" id="UP001501867">
    <property type="component" value="Unassembled WGS sequence"/>
</dbReference>